<evidence type="ECO:0000256" key="2">
    <source>
        <dbReference type="ARBA" id="ARBA00022643"/>
    </source>
</evidence>
<dbReference type="EMBL" id="JBHSZQ010000002">
    <property type="protein sequence ID" value="MFC7124721.1"/>
    <property type="molecule type" value="Genomic_DNA"/>
</dbReference>
<keyword evidence="4" id="KW-0503">Monooxygenase</keyword>
<keyword evidence="1" id="KW-0285">Flavoprotein</keyword>
<sequence length="85" mass="9653">MLFGICTVHLKEVPDCFSQREGGFPSAAANLGLEGRIDHDERYDRAEEFMEVCYALWVQSWEDDAVERDADAGQLVCWPWNDIAG</sequence>
<dbReference type="RefSeq" id="WP_267638496.1">
    <property type="nucleotide sequence ID" value="NZ_JAODIY010000013.1"/>
</dbReference>
<evidence type="ECO:0000256" key="4">
    <source>
        <dbReference type="ARBA" id="ARBA00023033"/>
    </source>
</evidence>
<organism evidence="5 6">
    <name type="scientific">Halovenus rubra</name>
    <dbReference type="NCBI Taxonomy" id="869890"/>
    <lineage>
        <taxon>Archaea</taxon>
        <taxon>Methanobacteriati</taxon>
        <taxon>Methanobacteriota</taxon>
        <taxon>Stenosarchaea group</taxon>
        <taxon>Halobacteria</taxon>
        <taxon>Halobacteriales</taxon>
        <taxon>Haloarculaceae</taxon>
        <taxon>Halovenus</taxon>
    </lineage>
</organism>
<accession>A0ABD5X0M4</accession>
<dbReference type="Proteomes" id="UP001596414">
    <property type="component" value="Unassembled WGS sequence"/>
</dbReference>
<gene>
    <name evidence="5" type="ORF">ACFQJ7_01515</name>
</gene>
<name>A0ABD5X0M4_9EURY</name>
<dbReference type="AlphaFoldDB" id="A0ABD5X0M4"/>
<dbReference type="InterPro" id="IPR051260">
    <property type="entry name" value="Diverse_substr_monoxygenases"/>
</dbReference>
<keyword evidence="2" id="KW-0288">FMN</keyword>
<evidence type="ECO:0000313" key="6">
    <source>
        <dbReference type="Proteomes" id="UP001596414"/>
    </source>
</evidence>
<dbReference type="PANTHER" id="PTHR30011">
    <property type="entry name" value="ALKANESULFONATE MONOOXYGENASE-RELATED"/>
    <property type="match status" value="1"/>
</dbReference>
<evidence type="ECO:0008006" key="7">
    <source>
        <dbReference type="Google" id="ProtNLM"/>
    </source>
</evidence>
<dbReference type="InterPro" id="IPR036661">
    <property type="entry name" value="Luciferase-like_sf"/>
</dbReference>
<proteinExistence type="predicted"/>
<dbReference type="Gene3D" id="3.20.20.30">
    <property type="entry name" value="Luciferase-like domain"/>
    <property type="match status" value="1"/>
</dbReference>
<dbReference type="PANTHER" id="PTHR30011:SF16">
    <property type="entry name" value="C2H2 FINGER DOMAIN TRANSCRIPTION FACTOR (EUROFUNG)-RELATED"/>
    <property type="match status" value="1"/>
</dbReference>
<dbReference type="GO" id="GO:0004497">
    <property type="term" value="F:monooxygenase activity"/>
    <property type="evidence" value="ECO:0007669"/>
    <property type="project" value="UniProtKB-KW"/>
</dbReference>
<dbReference type="SUPFAM" id="SSF51679">
    <property type="entry name" value="Bacterial luciferase-like"/>
    <property type="match status" value="1"/>
</dbReference>
<reference evidence="5 6" key="1">
    <citation type="journal article" date="2014" name="Int. J. Syst. Evol. Microbiol.">
        <title>Complete genome sequence of Corynebacterium casei LMG S-19264T (=DSM 44701T), isolated from a smear-ripened cheese.</title>
        <authorList>
            <consortium name="US DOE Joint Genome Institute (JGI-PGF)"/>
            <person name="Walter F."/>
            <person name="Albersmeier A."/>
            <person name="Kalinowski J."/>
            <person name="Ruckert C."/>
        </authorList>
    </citation>
    <scope>NUCLEOTIDE SEQUENCE [LARGE SCALE GENOMIC DNA]</scope>
    <source>
        <strain evidence="5 6">CGMCC 4.7215</strain>
    </source>
</reference>
<comment type="caution">
    <text evidence="5">The sequence shown here is derived from an EMBL/GenBank/DDBJ whole genome shotgun (WGS) entry which is preliminary data.</text>
</comment>
<evidence type="ECO:0000313" key="5">
    <source>
        <dbReference type="EMBL" id="MFC7124721.1"/>
    </source>
</evidence>
<keyword evidence="3" id="KW-0560">Oxidoreductase</keyword>
<evidence type="ECO:0000256" key="1">
    <source>
        <dbReference type="ARBA" id="ARBA00022630"/>
    </source>
</evidence>
<evidence type="ECO:0000256" key="3">
    <source>
        <dbReference type="ARBA" id="ARBA00023002"/>
    </source>
</evidence>
<protein>
    <recommendedName>
        <fullName evidence="7">Luciferase-like monooxygenase</fullName>
    </recommendedName>
</protein>